<evidence type="ECO:0008006" key="4">
    <source>
        <dbReference type="Google" id="ProtNLM"/>
    </source>
</evidence>
<organism evidence="2 3">
    <name type="scientific">Cyclotella cryptica</name>
    <dbReference type="NCBI Taxonomy" id="29204"/>
    <lineage>
        <taxon>Eukaryota</taxon>
        <taxon>Sar</taxon>
        <taxon>Stramenopiles</taxon>
        <taxon>Ochrophyta</taxon>
        <taxon>Bacillariophyta</taxon>
        <taxon>Coscinodiscophyceae</taxon>
        <taxon>Thalassiosirophycidae</taxon>
        <taxon>Stephanodiscales</taxon>
        <taxon>Stephanodiscaceae</taxon>
        <taxon>Cyclotella</taxon>
    </lineage>
</organism>
<sequence length="130" mass="14294">MGGMVSFDDKEAICDKTQYCLDHELNGFIIWELSGDLMRDFSTPLLDAVHSKLNDPSLSCKAFAYDDSIFPSQSISTDELPRAPNTMSSTSSPLRCPDGFSGSLPKDSCREFYTCTFGTPIYPAIKCPGE</sequence>
<comment type="caution">
    <text evidence="2">The sequence shown here is derived from an EMBL/GenBank/DDBJ whole genome shotgun (WGS) entry which is preliminary data.</text>
</comment>
<dbReference type="InterPro" id="IPR017853">
    <property type="entry name" value="GH"/>
</dbReference>
<dbReference type="EMBL" id="JABMIG020000065">
    <property type="protein sequence ID" value="KAL3796133.1"/>
    <property type="molecule type" value="Genomic_DNA"/>
</dbReference>
<dbReference type="SUPFAM" id="SSF51445">
    <property type="entry name" value="(Trans)glycosidases"/>
    <property type="match status" value="1"/>
</dbReference>
<keyword evidence="3" id="KW-1185">Reference proteome</keyword>
<dbReference type="Proteomes" id="UP001516023">
    <property type="component" value="Unassembled WGS sequence"/>
</dbReference>
<accession>A0ABD3Q6S6</accession>
<protein>
    <recommendedName>
        <fullName evidence="4">Chitinase</fullName>
    </recommendedName>
</protein>
<name>A0ABD3Q6S6_9STRA</name>
<evidence type="ECO:0000256" key="1">
    <source>
        <dbReference type="SAM" id="MobiDB-lite"/>
    </source>
</evidence>
<dbReference type="AlphaFoldDB" id="A0ABD3Q6S6"/>
<evidence type="ECO:0000313" key="2">
    <source>
        <dbReference type="EMBL" id="KAL3796133.1"/>
    </source>
</evidence>
<dbReference type="Gene3D" id="3.20.20.80">
    <property type="entry name" value="Glycosidases"/>
    <property type="match status" value="1"/>
</dbReference>
<feature type="region of interest" description="Disordered" evidence="1">
    <location>
        <begin position="75"/>
        <end position="94"/>
    </location>
</feature>
<evidence type="ECO:0000313" key="3">
    <source>
        <dbReference type="Proteomes" id="UP001516023"/>
    </source>
</evidence>
<gene>
    <name evidence="2" type="ORF">HJC23_000636</name>
</gene>
<reference evidence="2 3" key="1">
    <citation type="journal article" date="2020" name="G3 (Bethesda)">
        <title>Improved Reference Genome for Cyclotella cryptica CCMP332, a Model for Cell Wall Morphogenesis, Salinity Adaptation, and Lipid Production in Diatoms (Bacillariophyta).</title>
        <authorList>
            <person name="Roberts W.R."/>
            <person name="Downey K.M."/>
            <person name="Ruck E.C."/>
            <person name="Traller J.C."/>
            <person name="Alverson A.J."/>
        </authorList>
    </citation>
    <scope>NUCLEOTIDE SEQUENCE [LARGE SCALE GENOMIC DNA]</scope>
    <source>
        <strain evidence="2 3">CCMP332</strain>
    </source>
</reference>
<proteinExistence type="predicted"/>